<evidence type="ECO:0000259" key="4">
    <source>
        <dbReference type="PROSITE" id="PS51800"/>
    </source>
</evidence>
<proteinExistence type="predicted"/>
<dbReference type="InterPro" id="IPR051591">
    <property type="entry name" value="UPF0224_FAM112_RNA_Proc"/>
</dbReference>
<evidence type="ECO:0000256" key="3">
    <source>
        <dbReference type="ARBA" id="ARBA00022833"/>
    </source>
</evidence>
<dbReference type="GO" id="GO:0008270">
    <property type="term" value="F:zinc ion binding"/>
    <property type="evidence" value="ECO:0007669"/>
    <property type="project" value="UniProtKB-KW"/>
</dbReference>
<keyword evidence="2" id="KW-0863">Zinc-finger</keyword>
<dbReference type="PANTHER" id="PTHR21402:SF10">
    <property type="entry name" value="U11_U12 SMALL NUCLEAR RIBONUCLEOPROTEIN 48 KDA PROTEIN"/>
    <property type="match status" value="1"/>
</dbReference>
<feature type="domain" description="CHHC U11-48K-type" evidence="4">
    <location>
        <begin position="65"/>
        <end position="92"/>
    </location>
</feature>
<protein>
    <recommendedName>
        <fullName evidence="4">CHHC U11-48K-type domain-containing protein</fullName>
    </recommendedName>
</protein>
<dbReference type="AlphaFoldDB" id="A0A433A0B5"/>
<comment type="caution">
    <text evidence="5">The sequence shown here is derived from an EMBL/GenBank/DDBJ whole genome shotgun (WGS) entry which is preliminary data.</text>
</comment>
<evidence type="ECO:0000313" key="6">
    <source>
        <dbReference type="Proteomes" id="UP000268093"/>
    </source>
</evidence>
<dbReference type="OrthoDB" id="69229at2759"/>
<gene>
    <name evidence="5" type="ORF">BC936DRAFT_142460</name>
</gene>
<dbReference type="Pfam" id="PF05253">
    <property type="entry name" value="zf-U11-48K"/>
    <property type="match status" value="1"/>
</dbReference>
<reference evidence="5 6" key="1">
    <citation type="journal article" date="2018" name="New Phytol.">
        <title>Phylogenomics of Endogonaceae and evolution of mycorrhizas within Mucoromycota.</title>
        <authorList>
            <person name="Chang Y."/>
            <person name="Desiro A."/>
            <person name="Na H."/>
            <person name="Sandor L."/>
            <person name="Lipzen A."/>
            <person name="Clum A."/>
            <person name="Barry K."/>
            <person name="Grigoriev I.V."/>
            <person name="Martin F.M."/>
            <person name="Stajich J.E."/>
            <person name="Smith M.E."/>
            <person name="Bonito G."/>
            <person name="Spatafora J.W."/>
        </authorList>
    </citation>
    <scope>NUCLEOTIDE SEQUENCE [LARGE SCALE GENOMIC DNA]</scope>
    <source>
        <strain evidence="5 6">GMNB39</strain>
    </source>
</reference>
<sequence>MSELNEEELRERPNDVRKLRSSADALKSQLDSILNVLKMTPDELEQTHNVHVAATIYMFNGSELLRTCPFNSLHRVPKESFDAHFKTCQLAYYGIKSERKPKLPSSMFFYLNAPSVVSLLDKEPSVTASAISPQNIIHVAPDPTPQPNVSSISTVEQRDAAYVRDSELGSRLRSEHQVPTCYELPNLDEALERARSFKGILFLLGLVACILLKTAYEVVGNAGDHGDASFCCQQTQSEKTRAELLAEQRDYKRRRKSYRAKVTHKTPIEIQRDIINAYMQDFQLLQEMEIKEERGA</sequence>
<keyword evidence="6" id="KW-1185">Reference proteome</keyword>
<dbReference type="PROSITE" id="PS51800">
    <property type="entry name" value="ZF_CHHC_U11_48K"/>
    <property type="match status" value="1"/>
</dbReference>
<keyword evidence="3" id="KW-0862">Zinc</keyword>
<evidence type="ECO:0000256" key="2">
    <source>
        <dbReference type="ARBA" id="ARBA00022771"/>
    </source>
</evidence>
<dbReference type="EMBL" id="RBNI01022776">
    <property type="protein sequence ID" value="RUO96187.1"/>
    <property type="molecule type" value="Genomic_DNA"/>
</dbReference>
<accession>A0A433A0B5</accession>
<dbReference type="Proteomes" id="UP000268093">
    <property type="component" value="Unassembled WGS sequence"/>
</dbReference>
<name>A0A433A0B5_9FUNG</name>
<evidence type="ECO:0000256" key="1">
    <source>
        <dbReference type="ARBA" id="ARBA00022723"/>
    </source>
</evidence>
<dbReference type="PANTHER" id="PTHR21402">
    <property type="entry name" value="GAMETOCYTE SPECIFIC FACTOR 1-RELATED"/>
    <property type="match status" value="1"/>
</dbReference>
<dbReference type="InterPro" id="IPR022776">
    <property type="entry name" value="TRM13/UPF0224_CHHC_Znf_dom"/>
</dbReference>
<organism evidence="5 6">
    <name type="scientific">Jimgerdemannia flammicorona</name>
    <dbReference type="NCBI Taxonomy" id="994334"/>
    <lineage>
        <taxon>Eukaryota</taxon>
        <taxon>Fungi</taxon>
        <taxon>Fungi incertae sedis</taxon>
        <taxon>Mucoromycota</taxon>
        <taxon>Mucoromycotina</taxon>
        <taxon>Endogonomycetes</taxon>
        <taxon>Endogonales</taxon>
        <taxon>Endogonaceae</taxon>
        <taxon>Jimgerdemannia</taxon>
    </lineage>
</organism>
<evidence type="ECO:0000313" key="5">
    <source>
        <dbReference type="EMBL" id="RUO96187.1"/>
    </source>
</evidence>
<keyword evidence="1" id="KW-0479">Metal-binding</keyword>